<feature type="compositionally biased region" description="Basic and acidic residues" evidence="1">
    <location>
        <begin position="311"/>
        <end position="320"/>
    </location>
</feature>
<evidence type="ECO:0000256" key="1">
    <source>
        <dbReference type="SAM" id="MobiDB-lite"/>
    </source>
</evidence>
<keyword evidence="4" id="KW-1185">Reference proteome</keyword>
<gene>
    <name evidence="3" type="ORF">K443DRAFT_202760</name>
</gene>
<evidence type="ECO:0000313" key="3">
    <source>
        <dbReference type="EMBL" id="KIK07296.1"/>
    </source>
</evidence>
<feature type="compositionally biased region" description="Polar residues" evidence="1">
    <location>
        <begin position="352"/>
        <end position="369"/>
    </location>
</feature>
<feature type="region of interest" description="Disordered" evidence="1">
    <location>
        <begin position="344"/>
        <end position="416"/>
    </location>
</feature>
<dbReference type="Proteomes" id="UP000054477">
    <property type="component" value="Unassembled WGS sequence"/>
</dbReference>
<name>A0A0C9XQG4_9AGAR</name>
<protein>
    <submittedName>
        <fullName evidence="3">Uncharacterized protein</fullName>
    </submittedName>
</protein>
<reference evidence="4" key="2">
    <citation type="submission" date="2015-01" db="EMBL/GenBank/DDBJ databases">
        <title>Evolutionary Origins and Diversification of the Mycorrhizal Mutualists.</title>
        <authorList>
            <consortium name="DOE Joint Genome Institute"/>
            <consortium name="Mycorrhizal Genomics Consortium"/>
            <person name="Kohler A."/>
            <person name="Kuo A."/>
            <person name="Nagy L.G."/>
            <person name="Floudas D."/>
            <person name="Copeland A."/>
            <person name="Barry K.W."/>
            <person name="Cichocki N."/>
            <person name="Veneault-Fourrey C."/>
            <person name="LaButti K."/>
            <person name="Lindquist E.A."/>
            <person name="Lipzen A."/>
            <person name="Lundell T."/>
            <person name="Morin E."/>
            <person name="Murat C."/>
            <person name="Riley R."/>
            <person name="Ohm R."/>
            <person name="Sun H."/>
            <person name="Tunlid A."/>
            <person name="Henrissat B."/>
            <person name="Grigoriev I.V."/>
            <person name="Hibbett D.S."/>
            <person name="Martin F."/>
        </authorList>
    </citation>
    <scope>NUCLEOTIDE SEQUENCE [LARGE SCALE GENOMIC DNA]</scope>
    <source>
        <strain evidence="4">LaAM-08-1</strain>
    </source>
</reference>
<dbReference type="HOGENOM" id="CLU_032937_0_0_1"/>
<evidence type="ECO:0000313" key="4">
    <source>
        <dbReference type="Proteomes" id="UP000054477"/>
    </source>
</evidence>
<reference evidence="3 4" key="1">
    <citation type="submission" date="2014-04" db="EMBL/GenBank/DDBJ databases">
        <authorList>
            <consortium name="DOE Joint Genome Institute"/>
            <person name="Kuo A."/>
            <person name="Kohler A."/>
            <person name="Nagy L.G."/>
            <person name="Floudas D."/>
            <person name="Copeland A."/>
            <person name="Barry K.W."/>
            <person name="Cichocki N."/>
            <person name="Veneault-Fourrey C."/>
            <person name="LaButti K."/>
            <person name="Lindquist E.A."/>
            <person name="Lipzen A."/>
            <person name="Lundell T."/>
            <person name="Morin E."/>
            <person name="Murat C."/>
            <person name="Sun H."/>
            <person name="Tunlid A."/>
            <person name="Henrissat B."/>
            <person name="Grigoriev I.V."/>
            <person name="Hibbett D.S."/>
            <person name="Martin F."/>
            <person name="Nordberg H.P."/>
            <person name="Cantor M.N."/>
            <person name="Hua S.X."/>
        </authorList>
    </citation>
    <scope>NUCLEOTIDE SEQUENCE [LARGE SCALE GENOMIC DNA]</scope>
    <source>
        <strain evidence="3 4">LaAM-08-1</strain>
    </source>
</reference>
<feature type="transmembrane region" description="Helical" evidence="2">
    <location>
        <begin position="255"/>
        <end position="277"/>
    </location>
</feature>
<dbReference type="AlphaFoldDB" id="A0A0C9XQG4"/>
<dbReference type="OrthoDB" id="2756128at2759"/>
<evidence type="ECO:0000256" key="2">
    <source>
        <dbReference type="SAM" id="Phobius"/>
    </source>
</evidence>
<feature type="region of interest" description="Disordered" evidence="1">
    <location>
        <begin position="566"/>
        <end position="619"/>
    </location>
</feature>
<dbReference type="STRING" id="1095629.A0A0C9XQG4"/>
<feature type="region of interest" description="Disordered" evidence="1">
    <location>
        <begin position="299"/>
        <end position="320"/>
    </location>
</feature>
<feature type="region of interest" description="Disordered" evidence="1">
    <location>
        <begin position="83"/>
        <end position="106"/>
    </location>
</feature>
<proteinExistence type="predicted"/>
<organism evidence="3 4">
    <name type="scientific">Laccaria amethystina LaAM-08-1</name>
    <dbReference type="NCBI Taxonomy" id="1095629"/>
    <lineage>
        <taxon>Eukaryota</taxon>
        <taxon>Fungi</taxon>
        <taxon>Dikarya</taxon>
        <taxon>Basidiomycota</taxon>
        <taxon>Agaricomycotina</taxon>
        <taxon>Agaricomycetes</taxon>
        <taxon>Agaricomycetidae</taxon>
        <taxon>Agaricales</taxon>
        <taxon>Agaricineae</taxon>
        <taxon>Hydnangiaceae</taxon>
        <taxon>Laccaria</taxon>
    </lineage>
</organism>
<dbReference type="EMBL" id="KN838548">
    <property type="protein sequence ID" value="KIK07296.1"/>
    <property type="molecule type" value="Genomic_DNA"/>
</dbReference>
<feature type="region of interest" description="Disordered" evidence="1">
    <location>
        <begin position="148"/>
        <end position="178"/>
    </location>
</feature>
<feature type="compositionally biased region" description="Polar residues" evidence="1">
    <location>
        <begin position="397"/>
        <end position="416"/>
    </location>
</feature>
<feature type="compositionally biased region" description="Polar residues" evidence="1">
    <location>
        <begin position="300"/>
        <end position="309"/>
    </location>
</feature>
<accession>A0A0C9XQG4</accession>
<sequence length="664" mass="72136">MAPAPPCLPAYNPFNLVVAVVVQSSSAVAYSSSPLLDGRVGRLNISNPTDRNLPHISPVQDLLGTRRFNDPIMAKPMAASYYCRTQPPISPSNRPRGRPHHTPKSFFAPSSGLLSILATIASSSGVDGSPAPPAFLCPSIDVDDQDVLKSKPSRRQVAPQDPTPLPRASTSRRSTRIPDKFVQGDDGIWRRASYTLYGSTVCPDCPEPTAPIIDDQIQVSAQNATATSTSSYDIRDSLPPGWKPLAKPYQSRTTLILALSLVLAFFICFFIIGCLFWRKHVRRKHKENSDLEMKLKTRRQASAQLNASRESMIERENEMKTKQKIWARATARWKANARYSARLRKGKRTTRLSHNQTLSNSRNGLTSAHSSPPLSRTSSRRSSTTSCDRRSLPSLFVASTTPLTDPPNITLNSSTSPPAYHQRISVPSNVAFTEGLSPTDLLAVDRLLANGARRPSHPNTYGTSPADEFEHDPPPIHDAHVATDDKALLAHLAGLASEPVVAESPGVEVSAPIWYDEHVETDLITSIDQAPEASTCAAALPFPPPPSKGKMALPDFHKYPLTFEEMVESEQDPGPSAPPFEEGSSIDLQDDPPLMPSAPPLLDEENFHPSASGHELASSCEANEDVCAEVSNGENSSAEVSTSSLPFHEGLVISSDGILPHYRP</sequence>
<keyword evidence="2" id="KW-1133">Transmembrane helix</keyword>
<feature type="compositionally biased region" description="Low complexity" evidence="1">
    <location>
        <begin position="370"/>
        <end position="386"/>
    </location>
</feature>
<keyword evidence="2" id="KW-0812">Transmembrane</keyword>
<keyword evidence="2" id="KW-0472">Membrane</keyword>